<comment type="caution">
    <text evidence="2">The sequence shown here is derived from an EMBL/GenBank/DDBJ whole genome shotgun (WGS) entry which is preliminary data.</text>
</comment>
<feature type="compositionally biased region" description="Polar residues" evidence="1">
    <location>
        <begin position="14"/>
        <end position="27"/>
    </location>
</feature>
<proteinExistence type="predicted"/>
<reference evidence="3" key="1">
    <citation type="submission" date="2023-07" db="EMBL/GenBank/DDBJ databases">
        <title>A draft genome of Kazachstania heterogenica Y-27499.</title>
        <authorList>
            <person name="Donic C."/>
            <person name="Kralova J.S."/>
            <person name="Fidel L."/>
            <person name="Ben-Dor S."/>
            <person name="Jung S."/>
        </authorList>
    </citation>
    <scope>NUCLEOTIDE SEQUENCE [LARGE SCALE GENOMIC DNA]</scope>
    <source>
        <strain evidence="3">Y27499</strain>
    </source>
</reference>
<dbReference type="GO" id="GO:0033768">
    <property type="term" value="C:SUMO-targeted ubiquitin ligase complex"/>
    <property type="evidence" value="ECO:0007669"/>
    <property type="project" value="TreeGrafter"/>
</dbReference>
<accession>A0AAN7WP13</accession>
<feature type="region of interest" description="Disordered" evidence="1">
    <location>
        <begin position="1"/>
        <end position="27"/>
    </location>
</feature>
<dbReference type="PANTHER" id="PTHR28042:SF1">
    <property type="entry name" value="E3 UBIQUITIN-PROTEIN LIGASE COMPLEX SLX5-SLX8 SUBUNIT SLX5"/>
    <property type="match status" value="1"/>
</dbReference>
<evidence type="ECO:0000313" key="2">
    <source>
        <dbReference type="EMBL" id="KAK5781810.1"/>
    </source>
</evidence>
<dbReference type="AlphaFoldDB" id="A0AAN7WP13"/>
<sequence>MIVEINSVDKVEQSDYSNQGNDQQSRLNSSVDLIEDNNEELNAIRDKEFHDEPEIVILGNNEYHINNNSVNRESDINNMIDNNDEDEDISIIATREQPVQEPIVVDLDNEPEIIDISNHDNSSNDLDDDLTIIEERNVPNIYVDEDSNLQTTQLHLPGGNSIQINISDYERPNRTSFLNGETRRDGFSNSNSRRNIFSTSDRIRLIRDLENIYSRSGPNSIPPDIRSYIMERLSNGNNGNNREHSRRRQRNNSSRNTSRGSHSRRLRRRLNDRYGYENPWVYDNNYEYEYENYEDEDDYDFNFGFGFGFDGTTNQRNYYEEDDERRTQSIINFIEQRENRERDIKIQKLKEKSEPIKQKFIDSANDMEKSSEFTSNFTTFIPTKETKDNNNNNSNSNKYDLIVPSCVLCGVELGVGIPDDYDGIAEKDKSLTFEDLVTKYGYHCPYQSLYRPTQLDKDLSKRTFISKNCGHLFCGRCFARIDNAKGKSKLSKKKLSELKGPSNPNNYGPRVCPAKNCTTIIRARSRLKEVYF</sequence>
<evidence type="ECO:0000256" key="1">
    <source>
        <dbReference type="SAM" id="MobiDB-lite"/>
    </source>
</evidence>
<dbReference type="InterPro" id="IPR038886">
    <property type="entry name" value="E3_SLX5/Rfp1"/>
</dbReference>
<dbReference type="EMBL" id="JAWIZZ010000029">
    <property type="protein sequence ID" value="KAK5781810.1"/>
    <property type="molecule type" value="Genomic_DNA"/>
</dbReference>
<dbReference type="Proteomes" id="UP001306508">
    <property type="component" value="Unassembled WGS sequence"/>
</dbReference>
<feature type="compositionally biased region" description="Low complexity" evidence="1">
    <location>
        <begin position="251"/>
        <end position="260"/>
    </location>
</feature>
<protein>
    <submittedName>
        <fullName evidence="2">Uncharacterized protein</fullName>
    </submittedName>
</protein>
<gene>
    <name evidence="2" type="ORF">RI543_000711</name>
</gene>
<dbReference type="PANTHER" id="PTHR28042">
    <property type="entry name" value="E3 UBIQUITIN-PROTEIN LIGASE COMPLEX SLX5-SLX8 SUBUNIT SLX5"/>
    <property type="match status" value="1"/>
</dbReference>
<feature type="region of interest" description="Disordered" evidence="1">
    <location>
        <begin position="173"/>
        <end position="194"/>
    </location>
</feature>
<dbReference type="GO" id="GO:0004842">
    <property type="term" value="F:ubiquitin-protein transferase activity"/>
    <property type="evidence" value="ECO:0007669"/>
    <property type="project" value="TreeGrafter"/>
</dbReference>
<evidence type="ECO:0000313" key="3">
    <source>
        <dbReference type="Proteomes" id="UP001306508"/>
    </source>
</evidence>
<name>A0AAN7WP13_9SACH</name>
<keyword evidence="3" id="KW-1185">Reference proteome</keyword>
<organism evidence="2 3">
    <name type="scientific">Arxiozyma heterogenica</name>
    <dbReference type="NCBI Taxonomy" id="278026"/>
    <lineage>
        <taxon>Eukaryota</taxon>
        <taxon>Fungi</taxon>
        <taxon>Dikarya</taxon>
        <taxon>Ascomycota</taxon>
        <taxon>Saccharomycotina</taxon>
        <taxon>Saccharomycetes</taxon>
        <taxon>Saccharomycetales</taxon>
        <taxon>Saccharomycetaceae</taxon>
        <taxon>Arxiozyma</taxon>
    </lineage>
</organism>
<feature type="region of interest" description="Disordered" evidence="1">
    <location>
        <begin position="232"/>
        <end position="268"/>
    </location>
</feature>